<proteinExistence type="predicted"/>
<dbReference type="AlphaFoldDB" id="A0AAV2TPR3"/>
<comment type="caution">
    <text evidence="2">The sequence shown here is derived from an EMBL/GenBank/DDBJ whole genome shotgun (WGS) entry which is preliminary data.</text>
</comment>
<sequence length="921" mass="101665">MDESSNFSGPKAYYPEWWTINTHRCNHHGRFPSVQENYGLGRAFVADWGRVGSVKVHQKGGEIETSVEISDALKDKLHYYGVPVPLLPPDYFVTSQTLVSANDSSTQSDDYDTAANLSALMDYGDLDLLRDPLMGEKASAALLCAKMHGFLRRSVPYLDPEAPNPSTAVKNLIEIEALIQDALKCEDEPKQNELVKRVHQLLLRMEKTESTDSKTPSVATPKRRRVSKSCAQSQIEGDFVPPKLLNIMTNTGGVTNGLGAWRLSAAFDPFIIRLASRPVNPAYLGQGLLCNVEHTNSTRSPNENRILAWCPPSSPYSSGSVPSMFFANVSCPTKPVRNVSAVQLPSKLVSNRSVCELSAYHSSGSNINVVLRWVPQSELGNVAVLSLSHNDFEPSTYKVKHFTKPQLPGAACSVCLNPWISNELAVAGNCLSPSSDRLGYVRLFSLERSNSQPIWSGHIPLGPLVEGMRKDNEDVLHAGGLESLKDNVQESLESCISHMSPTSDLFTQSLSDMWFHVGYADHPCQLSLGTTKRLFAVDTRQSQVASEIFSLMGPYEGSMFNSAECFTYLPSRFLGDVYILAGTTYNMVVLDKRMPGRSVLHWAHNLFGVPTYSRCMPVSQLDRDAHDLPQVLIGLASQNPSEAAIVGMNVSRNSCAEPQVVGPALKGAPLTKVLSNPGSRFPSQLLSNRPTRMRLHATTCGFTSSINDHGIELLSLTSLGDIFMHQWLFETNSAVEKTDFVCSSEWLSRIQCETARDSQSGEKSELTDSRTSTIDLMEVHRLQPALTENLTCKADGITDCWSIDSIPQASDFCVSAPIVETTQQLVASLWSLWESAVDNSPALETHYSLGEQRLTEEYKRRADIDCLTTVAKKRLERLKFILDQAVPVDESFLTNRELNSEPPSKHDDENCEWSSILTVCT</sequence>
<name>A0AAV2TPR3_CALDB</name>
<feature type="region of interest" description="Disordered" evidence="1">
    <location>
        <begin position="207"/>
        <end position="227"/>
    </location>
</feature>
<protein>
    <submittedName>
        <fullName evidence="2">Uncharacterized protein</fullName>
    </submittedName>
</protein>
<accession>A0AAV2TPR3</accession>
<gene>
    <name evidence="2" type="ORF">CDAUBV1_LOCUS13726</name>
</gene>
<dbReference type="EMBL" id="CAXLJL010000545">
    <property type="protein sequence ID" value="CAL5138861.1"/>
    <property type="molecule type" value="Genomic_DNA"/>
</dbReference>
<evidence type="ECO:0000256" key="1">
    <source>
        <dbReference type="SAM" id="MobiDB-lite"/>
    </source>
</evidence>
<organism evidence="2 3">
    <name type="scientific">Calicophoron daubneyi</name>
    <name type="common">Rumen fluke</name>
    <name type="synonym">Paramphistomum daubneyi</name>
    <dbReference type="NCBI Taxonomy" id="300641"/>
    <lineage>
        <taxon>Eukaryota</taxon>
        <taxon>Metazoa</taxon>
        <taxon>Spiralia</taxon>
        <taxon>Lophotrochozoa</taxon>
        <taxon>Platyhelminthes</taxon>
        <taxon>Trematoda</taxon>
        <taxon>Digenea</taxon>
        <taxon>Plagiorchiida</taxon>
        <taxon>Pronocephalata</taxon>
        <taxon>Paramphistomoidea</taxon>
        <taxon>Paramphistomidae</taxon>
        <taxon>Calicophoron</taxon>
    </lineage>
</organism>
<evidence type="ECO:0000313" key="2">
    <source>
        <dbReference type="EMBL" id="CAL5138861.1"/>
    </source>
</evidence>
<evidence type="ECO:0000313" key="3">
    <source>
        <dbReference type="Proteomes" id="UP001497525"/>
    </source>
</evidence>
<reference evidence="2" key="1">
    <citation type="submission" date="2024-06" db="EMBL/GenBank/DDBJ databases">
        <authorList>
            <person name="Liu X."/>
            <person name="Lenzi L."/>
            <person name="Haldenby T S."/>
            <person name="Uol C."/>
        </authorList>
    </citation>
    <scope>NUCLEOTIDE SEQUENCE</scope>
</reference>
<dbReference type="Proteomes" id="UP001497525">
    <property type="component" value="Unassembled WGS sequence"/>
</dbReference>